<gene>
    <name evidence="3" type="ORF">CJ205_05755</name>
</gene>
<dbReference type="RefSeq" id="WP_092084090.1">
    <property type="nucleotide sequence ID" value="NZ_FNEL01000004.1"/>
</dbReference>
<dbReference type="NCBIfam" id="NF010217">
    <property type="entry name" value="PRK13678.1-4"/>
    <property type="match status" value="1"/>
</dbReference>
<reference evidence="3 4" key="1">
    <citation type="submission" date="2017-09" db="EMBL/GenBank/DDBJ databases">
        <title>Bacterial strain isolated from the female urinary microbiota.</title>
        <authorList>
            <person name="Thomas-White K."/>
            <person name="Kumar N."/>
            <person name="Forster S."/>
            <person name="Putonti C."/>
            <person name="Lawley T."/>
            <person name="Wolfe A.J."/>
        </authorList>
    </citation>
    <scope>NUCLEOTIDE SEQUENCE [LARGE SCALE GENOMIC DNA]</scope>
    <source>
        <strain evidence="3 4">UMB0852</strain>
    </source>
</reference>
<dbReference type="PANTHER" id="PTHR40066">
    <property type="entry name" value="UPF0473 PROTEIN CBO2561/CLC_2432"/>
    <property type="match status" value="1"/>
</dbReference>
<accession>A0A1G8JAC1</accession>
<dbReference type="EMBL" id="PNHE01000023">
    <property type="protein sequence ID" value="PMC58148.1"/>
    <property type="molecule type" value="Genomic_DNA"/>
</dbReference>
<dbReference type="PANTHER" id="PTHR40066:SF1">
    <property type="entry name" value="UPF0473 PROTEIN CBO2561_CLC_2432"/>
    <property type="match status" value="1"/>
</dbReference>
<dbReference type="AlphaFoldDB" id="A0A1G8JAC1"/>
<evidence type="ECO:0000313" key="4">
    <source>
        <dbReference type="Proteomes" id="UP000235682"/>
    </source>
</evidence>
<sequence length="93" mass="10778">MSENYEPITLIDEEGNEALFEVLFTFESKDYNKNYVVVYPAGALDEEDVELFAYSYVEQPNGESGELQEIQSDEEWDMIEEVLATFLSDENMQ</sequence>
<dbReference type="STRING" id="84521.SAMN04487994_100411"/>
<organism evidence="3 4">
    <name type="scientific">Dolosicoccus paucivorans</name>
    <dbReference type="NCBI Taxonomy" id="84521"/>
    <lineage>
        <taxon>Bacteria</taxon>
        <taxon>Bacillati</taxon>
        <taxon>Bacillota</taxon>
        <taxon>Bacilli</taxon>
        <taxon>Lactobacillales</taxon>
        <taxon>Aerococcaceae</taxon>
        <taxon>Dolosicoccus</taxon>
    </lineage>
</organism>
<proteinExistence type="inferred from homology"/>
<dbReference type="InterPro" id="IPR009711">
    <property type="entry name" value="UPF0473"/>
</dbReference>
<name>A0A1G8JAC1_9LACT</name>
<evidence type="ECO:0000256" key="2">
    <source>
        <dbReference type="HAMAP-Rule" id="MF_01448"/>
    </source>
</evidence>
<dbReference type="Pfam" id="PF06949">
    <property type="entry name" value="DUF1292"/>
    <property type="match status" value="1"/>
</dbReference>
<evidence type="ECO:0000313" key="3">
    <source>
        <dbReference type="EMBL" id="PMC58148.1"/>
    </source>
</evidence>
<dbReference type="Proteomes" id="UP000235682">
    <property type="component" value="Unassembled WGS sequence"/>
</dbReference>
<comment type="similarity">
    <text evidence="1 2">Belongs to the UPF0473 family.</text>
</comment>
<comment type="caution">
    <text evidence="3">The sequence shown here is derived from an EMBL/GenBank/DDBJ whole genome shotgun (WGS) entry which is preliminary data.</text>
</comment>
<evidence type="ECO:0000256" key="1">
    <source>
        <dbReference type="ARBA" id="ARBA00008439"/>
    </source>
</evidence>
<dbReference type="NCBIfam" id="NF010215">
    <property type="entry name" value="PRK13678.1-2"/>
    <property type="match status" value="1"/>
</dbReference>
<dbReference type="HAMAP" id="MF_01448">
    <property type="entry name" value="UPF0473"/>
    <property type="match status" value="1"/>
</dbReference>
<keyword evidence="4" id="KW-1185">Reference proteome</keyword>
<dbReference type="OrthoDB" id="2086132at2"/>
<protein>
    <recommendedName>
        <fullName evidence="2">UPF0473 protein CJ205_05755</fullName>
    </recommendedName>
</protein>